<dbReference type="CDD" id="cd05374">
    <property type="entry name" value="17beta-HSD-like_SDR_c"/>
    <property type="match status" value="1"/>
</dbReference>
<accession>A0A1H7LQT3</accession>
<keyword evidence="3" id="KW-1185">Reference proteome</keyword>
<name>A0A1H7LQT3_9SPHI</name>
<sequence length="288" mass="32080">MQSEIKYVLITGASTGVGRATAITLSKNGYHVFAGVRNEQDGQALRKLSQQIEPIILDVTKAEDIENAFRLVSEKCGNNGLYALINNAGINYIDPFENTQEERARYLMEVNFFGMCKMMQTFLPLLRLATKDGTAKIVNLSSIGGAIGLPWESYYHGAKFAVLGMSEALRFEFRKQNVYVSCIMPGGIKTDFMTKLKSDVNKSLSNLKPENPAYYKTGLETMIKASEQFGDKIATTPEKVAGTVLKILSKRKPTFKFVIGIDGKMMYFMSKFIPSTDRHMLLRGQFGA</sequence>
<dbReference type="AlphaFoldDB" id="A0A1H7LQT3"/>
<evidence type="ECO:0000256" key="1">
    <source>
        <dbReference type="RuleBase" id="RU000363"/>
    </source>
</evidence>
<dbReference type="Pfam" id="PF00106">
    <property type="entry name" value="adh_short"/>
    <property type="match status" value="1"/>
</dbReference>
<dbReference type="EMBL" id="FNZR01000003">
    <property type="protein sequence ID" value="SEL01249.1"/>
    <property type="molecule type" value="Genomic_DNA"/>
</dbReference>
<dbReference type="PRINTS" id="PR00080">
    <property type="entry name" value="SDRFAMILY"/>
</dbReference>
<gene>
    <name evidence="2" type="ORF">SAMN05421740_103238</name>
</gene>
<dbReference type="GO" id="GO:0008202">
    <property type="term" value="P:steroid metabolic process"/>
    <property type="evidence" value="ECO:0007669"/>
    <property type="project" value="TreeGrafter"/>
</dbReference>
<comment type="similarity">
    <text evidence="1">Belongs to the short-chain dehydrogenases/reductases (SDR) family.</text>
</comment>
<dbReference type="Proteomes" id="UP000198916">
    <property type="component" value="Unassembled WGS sequence"/>
</dbReference>
<dbReference type="Gene3D" id="3.40.50.720">
    <property type="entry name" value="NAD(P)-binding Rossmann-like Domain"/>
    <property type="match status" value="1"/>
</dbReference>
<dbReference type="SUPFAM" id="SSF51735">
    <property type="entry name" value="NAD(P)-binding Rossmann-fold domains"/>
    <property type="match status" value="1"/>
</dbReference>
<dbReference type="InterPro" id="IPR002347">
    <property type="entry name" value="SDR_fam"/>
</dbReference>
<dbReference type="PRINTS" id="PR00081">
    <property type="entry name" value="GDHRDH"/>
</dbReference>
<dbReference type="STRING" id="332977.SAMN05421740_103238"/>
<dbReference type="RefSeq" id="WP_090604709.1">
    <property type="nucleotide sequence ID" value="NZ_FNZR01000003.1"/>
</dbReference>
<dbReference type="InterPro" id="IPR036291">
    <property type="entry name" value="NAD(P)-bd_dom_sf"/>
</dbReference>
<protein>
    <submittedName>
        <fullName evidence="2">Short-chain dehydrogenase</fullName>
    </submittedName>
</protein>
<organism evidence="2 3">
    <name type="scientific">Parapedobacter koreensis</name>
    <dbReference type="NCBI Taxonomy" id="332977"/>
    <lineage>
        <taxon>Bacteria</taxon>
        <taxon>Pseudomonadati</taxon>
        <taxon>Bacteroidota</taxon>
        <taxon>Sphingobacteriia</taxon>
        <taxon>Sphingobacteriales</taxon>
        <taxon>Sphingobacteriaceae</taxon>
        <taxon>Parapedobacter</taxon>
    </lineage>
</organism>
<reference evidence="3" key="1">
    <citation type="submission" date="2016-10" db="EMBL/GenBank/DDBJ databases">
        <authorList>
            <person name="Varghese N."/>
            <person name="Submissions S."/>
        </authorList>
    </citation>
    <scope>NUCLEOTIDE SEQUENCE [LARGE SCALE GENOMIC DNA]</scope>
    <source>
        <strain evidence="3">Jip14</strain>
    </source>
</reference>
<dbReference type="OrthoDB" id="1235794at2"/>
<dbReference type="PANTHER" id="PTHR43313:SF1">
    <property type="entry name" value="3BETA-HYDROXYSTEROID DEHYDROGENASE DHS-16"/>
    <property type="match status" value="1"/>
</dbReference>
<evidence type="ECO:0000313" key="3">
    <source>
        <dbReference type="Proteomes" id="UP000198916"/>
    </source>
</evidence>
<dbReference type="GO" id="GO:0016491">
    <property type="term" value="F:oxidoreductase activity"/>
    <property type="evidence" value="ECO:0007669"/>
    <property type="project" value="TreeGrafter"/>
</dbReference>
<dbReference type="PANTHER" id="PTHR43313">
    <property type="entry name" value="SHORT-CHAIN DEHYDROGENASE/REDUCTASE FAMILY 9C"/>
    <property type="match status" value="1"/>
</dbReference>
<evidence type="ECO:0000313" key="2">
    <source>
        <dbReference type="EMBL" id="SEL01249.1"/>
    </source>
</evidence>
<proteinExistence type="inferred from homology"/>